<keyword evidence="4" id="KW-1185">Reference proteome</keyword>
<organism evidence="3 4">
    <name type="scientific">Microlunatus parietis</name>
    <dbReference type="NCBI Taxonomy" id="682979"/>
    <lineage>
        <taxon>Bacteria</taxon>
        <taxon>Bacillati</taxon>
        <taxon>Actinomycetota</taxon>
        <taxon>Actinomycetes</taxon>
        <taxon>Propionibacteriales</taxon>
        <taxon>Propionibacteriaceae</taxon>
        <taxon>Microlunatus</taxon>
    </lineage>
</organism>
<dbReference type="PANTHER" id="PTHR43053:SF3">
    <property type="entry name" value="ALPHA-GALACTOSIDASE C-RELATED"/>
    <property type="match status" value="1"/>
</dbReference>
<keyword evidence="2 3" id="KW-0326">Glycosidase</keyword>
<dbReference type="InterPro" id="IPR050985">
    <property type="entry name" value="Alpha-glycosidase_related"/>
</dbReference>
<dbReference type="GO" id="GO:0004557">
    <property type="term" value="F:alpha-galactosidase activity"/>
    <property type="evidence" value="ECO:0007669"/>
    <property type="project" value="UniProtKB-EC"/>
</dbReference>
<evidence type="ECO:0000256" key="2">
    <source>
        <dbReference type="ARBA" id="ARBA00023295"/>
    </source>
</evidence>
<protein>
    <submittedName>
        <fullName evidence="3">Alpha-galactosidase</fullName>
        <ecNumber evidence="3">3.2.1.22</ecNumber>
    </submittedName>
</protein>
<dbReference type="PANTHER" id="PTHR43053">
    <property type="entry name" value="GLYCOSIDASE FAMILY 31"/>
    <property type="match status" value="1"/>
</dbReference>
<dbReference type="Pfam" id="PF02065">
    <property type="entry name" value="Melibiase"/>
    <property type="match status" value="1"/>
</dbReference>
<dbReference type="Proteomes" id="UP000569914">
    <property type="component" value="Unassembled WGS sequence"/>
</dbReference>
<gene>
    <name evidence="3" type="ORF">BKA15_004153</name>
</gene>
<keyword evidence="1 3" id="KW-0378">Hydrolase</keyword>
<dbReference type="InterPro" id="IPR013785">
    <property type="entry name" value="Aldolase_TIM"/>
</dbReference>
<dbReference type="AlphaFoldDB" id="A0A7Y9LAG3"/>
<dbReference type="InterPro" id="IPR017853">
    <property type="entry name" value="GH"/>
</dbReference>
<dbReference type="RefSeq" id="WP_179753886.1">
    <property type="nucleotide sequence ID" value="NZ_JACCBU010000001.1"/>
</dbReference>
<evidence type="ECO:0000256" key="1">
    <source>
        <dbReference type="ARBA" id="ARBA00022801"/>
    </source>
</evidence>
<comment type="caution">
    <text evidence="3">The sequence shown here is derived from an EMBL/GenBank/DDBJ whole genome shotgun (WGS) entry which is preliminary data.</text>
</comment>
<evidence type="ECO:0000313" key="3">
    <source>
        <dbReference type="EMBL" id="NYE72824.1"/>
    </source>
</evidence>
<dbReference type="EC" id="3.2.1.22" evidence="3"/>
<reference evidence="3 4" key="1">
    <citation type="submission" date="2020-07" db="EMBL/GenBank/DDBJ databases">
        <title>Sequencing the genomes of 1000 actinobacteria strains.</title>
        <authorList>
            <person name="Klenk H.-P."/>
        </authorList>
    </citation>
    <scope>NUCLEOTIDE SEQUENCE [LARGE SCALE GENOMIC DNA]</scope>
    <source>
        <strain evidence="3 4">DSM 22083</strain>
    </source>
</reference>
<dbReference type="SUPFAM" id="SSF51445">
    <property type="entry name" value="(Trans)glycosidases"/>
    <property type="match status" value="1"/>
</dbReference>
<dbReference type="EMBL" id="JACCBU010000001">
    <property type="protein sequence ID" value="NYE72824.1"/>
    <property type="molecule type" value="Genomic_DNA"/>
</dbReference>
<proteinExistence type="predicted"/>
<evidence type="ECO:0000313" key="4">
    <source>
        <dbReference type="Proteomes" id="UP000569914"/>
    </source>
</evidence>
<dbReference type="InterPro" id="IPR002252">
    <property type="entry name" value="Glyco_hydro_36"/>
</dbReference>
<dbReference type="GO" id="GO:0016052">
    <property type="term" value="P:carbohydrate catabolic process"/>
    <property type="evidence" value="ECO:0007669"/>
    <property type="project" value="InterPro"/>
</dbReference>
<dbReference type="CDD" id="cd14791">
    <property type="entry name" value="GH36"/>
    <property type="match status" value="1"/>
</dbReference>
<sequence>MPFEPVAEISCDPRTVQIFEHGWQSWSPSGWYRPGEQPPRPTAPNHLVMAYRPEVNRPVEPLPLGWFQGEGLLAVAYDDQVAVFAAPTPDRVPTLRCEVRAGSVVITADGDVEHRTKAYRDPDQALADWAAEFAVRHGTVDPQVFGPGWCSWYAYWGKVTERDVMTDVRAIDDHDLSVDLILLDEGYQSEIGDWLTTRDDFGSTVRLAHDIRSSGRRAGIWVAPFLVGAKSEIARRHPEWLVGGATAGHNWKQQQLILDVTHPGAAAHLTDVFTELCRQGYDHFKLDFVYAGAIEGRRHDQVDGIEAYRLGMSLIRNAVGENRILHGCGAPILPSIGLVDLMRVSPDTDPLVEPPSGDISQPGQHGARVTSQARDFLHGRFWANDPDCLIVRPGVQDREAWADHIERSPGLRLASDPIAALDDWGLARTRELLIASSSDPVDA</sequence>
<name>A0A7Y9LAG3_9ACTN</name>
<accession>A0A7Y9LAG3</accession>
<dbReference type="Gene3D" id="3.20.20.70">
    <property type="entry name" value="Aldolase class I"/>
    <property type="match status" value="1"/>
</dbReference>